<dbReference type="InterPro" id="IPR036629">
    <property type="entry name" value="YjbJ_sf"/>
</dbReference>
<dbReference type="SUPFAM" id="SSF69047">
    <property type="entry name" value="Hypothetical protein YjbJ"/>
    <property type="match status" value="1"/>
</dbReference>
<proteinExistence type="predicted"/>
<keyword evidence="2" id="KW-1185">Reference proteome</keyword>
<protein>
    <recommendedName>
        <fullName evidence="3">CsbD-like protein</fullName>
    </recommendedName>
</protein>
<evidence type="ECO:0000313" key="2">
    <source>
        <dbReference type="Proteomes" id="UP000281975"/>
    </source>
</evidence>
<evidence type="ECO:0000313" key="1">
    <source>
        <dbReference type="EMBL" id="RKR07669.1"/>
    </source>
</evidence>
<organism evidence="1 2">
    <name type="scientific">Kushneria sinocarnis</name>
    <dbReference type="NCBI Taxonomy" id="595502"/>
    <lineage>
        <taxon>Bacteria</taxon>
        <taxon>Pseudomonadati</taxon>
        <taxon>Pseudomonadota</taxon>
        <taxon>Gammaproteobacteria</taxon>
        <taxon>Oceanospirillales</taxon>
        <taxon>Halomonadaceae</taxon>
        <taxon>Kushneria</taxon>
    </lineage>
</organism>
<dbReference type="EMBL" id="RBIN01000001">
    <property type="protein sequence ID" value="RKR07669.1"/>
    <property type="molecule type" value="Genomic_DNA"/>
</dbReference>
<comment type="caution">
    <text evidence="1">The sequence shown here is derived from an EMBL/GenBank/DDBJ whole genome shotgun (WGS) entry which is preliminary data.</text>
</comment>
<sequence>MSSESRKPLKKKVTGRVMEEIGVALNSDTVYDKGKRNEIIARLRKEKGMSKEEAEQEVDRFLGDV</sequence>
<accession>A0A420X1S8</accession>
<dbReference type="RefSeq" id="WP_121170915.1">
    <property type="nucleotide sequence ID" value="NZ_RBIN01000001.1"/>
</dbReference>
<name>A0A420X1S8_9GAMM</name>
<reference evidence="1 2" key="1">
    <citation type="submission" date="2018-10" db="EMBL/GenBank/DDBJ databases">
        <title>Genomic Encyclopedia of Type Strains, Phase IV (KMG-IV): sequencing the most valuable type-strain genomes for metagenomic binning, comparative biology and taxonomic classification.</title>
        <authorList>
            <person name="Goeker M."/>
        </authorList>
    </citation>
    <scope>NUCLEOTIDE SEQUENCE [LARGE SCALE GENOMIC DNA]</scope>
    <source>
        <strain evidence="1 2">DSM 23229</strain>
    </source>
</reference>
<dbReference type="Proteomes" id="UP000281975">
    <property type="component" value="Unassembled WGS sequence"/>
</dbReference>
<dbReference type="Gene3D" id="1.10.1470.10">
    <property type="entry name" value="YjbJ"/>
    <property type="match status" value="1"/>
</dbReference>
<dbReference type="OrthoDB" id="9796058at2"/>
<gene>
    <name evidence="1" type="ORF">C7446_0485</name>
</gene>
<evidence type="ECO:0008006" key="3">
    <source>
        <dbReference type="Google" id="ProtNLM"/>
    </source>
</evidence>
<dbReference type="AlphaFoldDB" id="A0A420X1S8"/>